<feature type="transmembrane region" description="Helical" evidence="7">
    <location>
        <begin position="302"/>
        <end position="323"/>
    </location>
</feature>
<accession>A0ABV6BFQ2</accession>
<feature type="transmembrane region" description="Helical" evidence="7">
    <location>
        <begin position="134"/>
        <end position="158"/>
    </location>
</feature>
<dbReference type="PANTHER" id="PTHR23517">
    <property type="entry name" value="RESISTANCE PROTEIN MDTM, PUTATIVE-RELATED-RELATED"/>
    <property type="match status" value="1"/>
</dbReference>
<evidence type="ECO:0000256" key="3">
    <source>
        <dbReference type="ARBA" id="ARBA00022475"/>
    </source>
</evidence>
<dbReference type="Gene3D" id="3.30.70.100">
    <property type="match status" value="1"/>
</dbReference>
<organism evidence="9 10">
    <name type="scientific">Rheinheimera tilapiae</name>
    <dbReference type="NCBI Taxonomy" id="875043"/>
    <lineage>
        <taxon>Bacteria</taxon>
        <taxon>Pseudomonadati</taxon>
        <taxon>Pseudomonadota</taxon>
        <taxon>Gammaproteobacteria</taxon>
        <taxon>Chromatiales</taxon>
        <taxon>Chromatiaceae</taxon>
        <taxon>Rheinheimera</taxon>
    </lineage>
</organism>
<dbReference type="SUPFAM" id="SSF103473">
    <property type="entry name" value="MFS general substrate transporter"/>
    <property type="match status" value="1"/>
</dbReference>
<keyword evidence="4 7" id="KW-0812">Transmembrane</keyword>
<dbReference type="InterPro" id="IPR020846">
    <property type="entry name" value="MFS_dom"/>
</dbReference>
<feature type="transmembrane region" description="Helical" evidence="7">
    <location>
        <begin position="46"/>
        <end position="66"/>
    </location>
</feature>
<proteinExistence type="predicted"/>
<feature type="transmembrane region" description="Helical" evidence="7">
    <location>
        <begin position="335"/>
        <end position="357"/>
    </location>
</feature>
<evidence type="ECO:0000259" key="8">
    <source>
        <dbReference type="PROSITE" id="PS50850"/>
    </source>
</evidence>
<feature type="transmembrane region" description="Helical" evidence="7">
    <location>
        <begin position="12"/>
        <end position="34"/>
    </location>
</feature>
<feature type="transmembrane region" description="Helical" evidence="7">
    <location>
        <begin position="102"/>
        <end position="122"/>
    </location>
</feature>
<dbReference type="InterPro" id="IPR011701">
    <property type="entry name" value="MFS"/>
</dbReference>
<feature type="transmembrane region" description="Helical" evidence="7">
    <location>
        <begin position="78"/>
        <end position="96"/>
    </location>
</feature>
<evidence type="ECO:0000256" key="6">
    <source>
        <dbReference type="ARBA" id="ARBA00023136"/>
    </source>
</evidence>
<dbReference type="PANTHER" id="PTHR23517:SF2">
    <property type="entry name" value="MULTIDRUG RESISTANCE PROTEIN MDTH"/>
    <property type="match status" value="1"/>
</dbReference>
<sequence>MQNFTALERRAAISLALVFAFRMLGLFMLIPVFAIYGKDLIGFSPLWIGLAIGAYGLTQAILQIPMGWMSDRIGRTPVMLLGLTLFAVGSVVAALADSVYGVTIGRILQGMGAISGAVLALAADVTREEQRPKVMAVIGATIGLSFAVSMIAGPAIAAAGGLSAIFWFTAALALAGIVIVLTIVPKTQHQAIDSEALARPGFIAELFRHPQLRLLNLGVLVLHLLLTAIFVVLPSQLQTNGLAAPEHWQVYLPVFVAAFVLMVPLMILSMRRQQEKGYFLFAIGLLIVSLLLMINGGLWPSAIALLLFFTGFNYLEASMPALVSRIAPAGQKGTAMGIYASLQFFGAFLGGVLGGIISGQFGAASVFALAGGIGLIWLFLARRMQVPQRAQRLSYLVGDVDDAAAKTLVSQLSSLNGVLEATVVVNEQRCYLKVSSTGFDPKQVEALLSRHS</sequence>
<dbReference type="InterPro" id="IPR050171">
    <property type="entry name" value="MFS_Transporters"/>
</dbReference>
<keyword evidence="6 7" id="KW-0472">Membrane</keyword>
<feature type="transmembrane region" description="Helical" evidence="7">
    <location>
        <begin position="214"/>
        <end position="233"/>
    </location>
</feature>
<dbReference type="EMBL" id="JBHLXP010000004">
    <property type="protein sequence ID" value="MFC0049698.1"/>
    <property type="molecule type" value="Genomic_DNA"/>
</dbReference>
<dbReference type="Pfam" id="PF07690">
    <property type="entry name" value="MFS_1"/>
    <property type="match status" value="1"/>
</dbReference>
<dbReference type="RefSeq" id="WP_377246052.1">
    <property type="nucleotide sequence ID" value="NZ_JBHLXP010000004.1"/>
</dbReference>
<evidence type="ECO:0000256" key="2">
    <source>
        <dbReference type="ARBA" id="ARBA00022448"/>
    </source>
</evidence>
<evidence type="ECO:0000313" key="9">
    <source>
        <dbReference type="EMBL" id="MFC0049698.1"/>
    </source>
</evidence>
<keyword evidence="5 7" id="KW-1133">Transmembrane helix</keyword>
<dbReference type="InterPro" id="IPR036259">
    <property type="entry name" value="MFS_trans_sf"/>
</dbReference>
<evidence type="ECO:0000313" key="10">
    <source>
        <dbReference type="Proteomes" id="UP001589813"/>
    </source>
</evidence>
<dbReference type="Proteomes" id="UP001589813">
    <property type="component" value="Unassembled WGS sequence"/>
</dbReference>
<feature type="transmembrane region" description="Helical" evidence="7">
    <location>
        <begin position="164"/>
        <end position="184"/>
    </location>
</feature>
<evidence type="ECO:0000256" key="7">
    <source>
        <dbReference type="SAM" id="Phobius"/>
    </source>
</evidence>
<reference evidence="9 10" key="1">
    <citation type="submission" date="2024-09" db="EMBL/GenBank/DDBJ databases">
        <authorList>
            <person name="Sun Q."/>
            <person name="Mori K."/>
        </authorList>
    </citation>
    <scope>NUCLEOTIDE SEQUENCE [LARGE SCALE GENOMIC DNA]</scope>
    <source>
        <strain evidence="9 10">KCTC 23315</strain>
    </source>
</reference>
<dbReference type="Gene3D" id="1.20.1250.20">
    <property type="entry name" value="MFS general substrate transporter like domains"/>
    <property type="match status" value="1"/>
</dbReference>
<comment type="caution">
    <text evidence="9">The sequence shown here is derived from an EMBL/GenBank/DDBJ whole genome shotgun (WGS) entry which is preliminary data.</text>
</comment>
<dbReference type="CDD" id="cd17472">
    <property type="entry name" value="MFS_YajR_like"/>
    <property type="match status" value="1"/>
</dbReference>
<protein>
    <submittedName>
        <fullName evidence="9">MFS transporter</fullName>
    </submittedName>
</protein>
<dbReference type="PROSITE" id="PS50850">
    <property type="entry name" value="MFS"/>
    <property type="match status" value="1"/>
</dbReference>
<evidence type="ECO:0000256" key="1">
    <source>
        <dbReference type="ARBA" id="ARBA00004651"/>
    </source>
</evidence>
<keyword evidence="10" id="KW-1185">Reference proteome</keyword>
<evidence type="ECO:0000256" key="4">
    <source>
        <dbReference type="ARBA" id="ARBA00022692"/>
    </source>
</evidence>
<name>A0ABV6BFQ2_9GAMM</name>
<feature type="domain" description="Major facilitator superfamily (MFS) profile" evidence="8">
    <location>
        <begin position="11"/>
        <end position="389"/>
    </location>
</feature>
<keyword evidence="3" id="KW-1003">Cell membrane</keyword>
<comment type="subcellular location">
    <subcellularLocation>
        <location evidence="1">Cell membrane</location>
        <topology evidence="1">Multi-pass membrane protein</topology>
    </subcellularLocation>
</comment>
<feature type="transmembrane region" description="Helical" evidence="7">
    <location>
        <begin position="363"/>
        <end position="381"/>
    </location>
</feature>
<feature type="transmembrane region" description="Helical" evidence="7">
    <location>
        <begin position="248"/>
        <end position="270"/>
    </location>
</feature>
<feature type="transmembrane region" description="Helical" evidence="7">
    <location>
        <begin position="277"/>
        <end position="296"/>
    </location>
</feature>
<evidence type="ECO:0000256" key="5">
    <source>
        <dbReference type="ARBA" id="ARBA00022989"/>
    </source>
</evidence>
<gene>
    <name evidence="9" type="ORF">ACFFJP_15475</name>
</gene>
<keyword evidence="2" id="KW-0813">Transport</keyword>